<dbReference type="AlphaFoldDB" id="A0A8J4EKN0"/>
<feature type="transmembrane region" description="Helical" evidence="2">
    <location>
        <begin position="9"/>
        <end position="27"/>
    </location>
</feature>
<keyword evidence="4" id="KW-1185">Reference proteome</keyword>
<feature type="transmembrane region" description="Helical" evidence="2">
    <location>
        <begin position="194"/>
        <end position="213"/>
    </location>
</feature>
<feature type="transmembrane region" description="Helical" evidence="2">
    <location>
        <begin position="273"/>
        <end position="297"/>
    </location>
</feature>
<feature type="transmembrane region" description="Helical" evidence="2">
    <location>
        <begin position="234"/>
        <end position="253"/>
    </location>
</feature>
<dbReference type="EMBL" id="BOPO01000037">
    <property type="protein sequence ID" value="GIL27038.1"/>
    <property type="molecule type" value="Genomic_DNA"/>
</dbReference>
<name>A0A8J4EKN0_9ACTN</name>
<dbReference type="Proteomes" id="UP000614996">
    <property type="component" value="Unassembled WGS sequence"/>
</dbReference>
<feature type="transmembrane region" description="Helical" evidence="2">
    <location>
        <begin position="158"/>
        <end position="182"/>
    </location>
</feature>
<evidence type="ECO:0000313" key="3">
    <source>
        <dbReference type="EMBL" id="GIL27038.1"/>
    </source>
</evidence>
<reference evidence="4" key="1">
    <citation type="journal article" date="2021" name="Int. J. Syst. Evol. Microbiol.">
        <title>Actinocatenispora comari sp. nov., an endophytic actinomycete isolated from aerial parts of Comarum salesowianum.</title>
        <authorList>
            <person name="Oyunbileg N."/>
            <person name="Iizaka Y."/>
            <person name="Hamada M."/>
            <person name="Davaapurev B.O."/>
            <person name="Fukumoto A."/>
            <person name="Tsetseg B."/>
            <person name="Kato F."/>
            <person name="Tamura T."/>
            <person name="Batkhuu J."/>
            <person name="Anzai Y."/>
        </authorList>
    </citation>
    <scope>NUCLEOTIDE SEQUENCE [LARGE SCALE GENOMIC DNA]</scope>
    <source>
        <strain evidence="4">NUM-2625</strain>
    </source>
</reference>
<comment type="caution">
    <text evidence="3">The sequence shown here is derived from an EMBL/GenBank/DDBJ whole genome shotgun (WGS) entry which is preliminary data.</text>
</comment>
<evidence type="ECO:0000313" key="4">
    <source>
        <dbReference type="Proteomes" id="UP000614996"/>
    </source>
</evidence>
<keyword evidence="2" id="KW-0812">Transmembrane</keyword>
<feature type="transmembrane region" description="Helical" evidence="2">
    <location>
        <begin position="47"/>
        <end position="67"/>
    </location>
</feature>
<evidence type="ECO:0000256" key="2">
    <source>
        <dbReference type="SAM" id="Phobius"/>
    </source>
</evidence>
<organism evidence="3 4">
    <name type="scientific">Actinocatenispora comari</name>
    <dbReference type="NCBI Taxonomy" id="2807577"/>
    <lineage>
        <taxon>Bacteria</taxon>
        <taxon>Bacillati</taxon>
        <taxon>Actinomycetota</taxon>
        <taxon>Actinomycetes</taxon>
        <taxon>Micromonosporales</taxon>
        <taxon>Micromonosporaceae</taxon>
        <taxon>Actinocatenispora</taxon>
    </lineage>
</organism>
<proteinExistence type="predicted"/>
<feature type="region of interest" description="Disordered" evidence="1">
    <location>
        <begin position="305"/>
        <end position="360"/>
    </location>
</feature>
<keyword evidence="2" id="KW-0472">Membrane</keyword>
<protein>
    <submittedName>
        <fullName evidence="3">Uncharacterized protein</fullName>
    </submittedName>
</protein>
<feature type="compositionally biased region" description="Basic and acidic residues" evidence="1">
    <location>
        <begin position="334"/>
        <end position="360"/>
    </location>
</feature>
<keyword evidence="2" id="KW-1133">Transmembrane helix</keyword>
<gene>
    <name evidence="3" type="ORF">NUM_22920</name>
</gene>
<feature type="transmembrane region" description="Helical" evidence="2">
    <location>
        <begin position="79"/>
        <end position="100"/>
    </location>
</feature>
<accession>A0A8J4EKN0</accession>
<dbReference type="RefSeq" id="WP_207124800.1">
    <property type="nucleotide sequence ID" value="NZ_BOPO01000037.1"/>
</dbReference>
<sequence>MRNRFEPRWAVATGAWALGYGGLRVWWATGHRPAFGPLGWDLLLVSPWQPVLVCALALLAAVAMRAAPRRWAPPVGCAVLAATIVVSCPLVLLDLVATVLPGLGLPYDPVSILSRAGYLLGAVLLTVAAVRRTRLLRGACPRCGRTDRSRPAGRVPAWAWLGGYLAVAGCLARLAAQLAVGIGAGPMRAGPAEVAFEAGFLLAGTLLPLATVHRWGRVWPRWLPGLRGHRVPRWLVLGPASVLAAGLLVYFGISLAQLVVDPSGWTAGYDLPLGFFWVAIPAYVLWGLGLAAGTVWYRQRTRPRCRRCGRGAPSSPTATRPGASGRRPGSSDQGPDRLDQQPHAEHREQHRGAVPDETFR</sequence>
<feature type="transmembrane region" description="Helical" evidence="2">
    <location>
        <begin position="112"/>
        <end position="130"/>
    </location>
</feature>
<evidence type="ECO:0000256" key="1">
    <source>
        <dbReference type="SAM" id="MobiDB-lite"/>
    </source>
</evidence>